<reference evidence="2" key="2">
    <citation type="submission" date="2021-08" db="EMBL/GenBank/DDBJ databases">
        <authorList>
            <person name="Eriksson T."/>
        </authorList>
    </citation>
    <scope>NUCLEOTIDE SEQUENCE</scope>
    <source>
        <strain evidence="2">Stoneville</strain>
        <tissue evidence="2">Whole head</tissue>
    </source>
</reference>
<comment type="caution">
    <text evidence="2">The sequence shown here is derived from an EMBL/GenBank/DDBJ whole genome shotgun (WGS) entry which is preliminary data.</text>
</comment>
<dbReference type="Proteomes" id="UP000719412">
    <property type="component" value="Unassembled WGS sequence"/>
</dbReference>
<dbReference type="GO" id="GO:0071532">
    <property type="term" value="F:ankyrin repeat binding"/>
    <property type="evidence" value="ECO:0007669"/>
    <property type="project" value="TreeGrafter"/>
</dbReference>
<evidence type="ECO:0000313" key="3">
    <source>
        <dbReference type="Proteomes" id="UP000719412"/>
    </source>
</evidence>
<dbReference type="GO" id="GO:0005634">
    <property type="term" value="C:nucleus"/>
    <property type="evidence" value="ECO:0007669"/>
    <property type="project" value="TreeGrafter"/>
</dbReference>
<dbReference type="GO" id="GO:0036140">
    <property type="term" value="F:[protein]-asparagine 3-dioxygenase activity"/>
    <property type="evidence" value="ECO:0007669"/>
    <property type="project" value="TreeGrafter"/>
</dbReference>
<organism evidence="2 3">
    <name type="scientific">Tenebrio molitor</name>
    <name type="common">Yellow mealworm beetle</name>
    <dbReference type="NCBI Taxonomy" id="7067"/>
    <lineage>
        <taxon>Eukaryota</taxon>
        <taxon>Metazoa</taxon>
        <taxon>Ecdysozoa</taxon>
        <taxon>Arthropoda</taxon>
        <taxon>Hexapoda</taxon>
        <taxon>Insecta</taxon>
        <taxon>Pterygota</taxon>
        <taxon>Neoptera</taxon>
        <taxon>Endopterygota</taxon>
        <taxon>Coleoptera</taxon>
        <taxon>Polyphaga</taxon>
        <taxon>Cucujiformia</taxon>
        <taxon>Tenebrionidae</taxon>
        <taxon>Tenebrio</taxon>
    </lineage>
</organism>
<dbReference type="PROSITE" id="PS51184">
    <property type="entry name" value="JMJC"/>
    <property type="match status" value="1"/>
</dbReference>
<dbReference type="GO" id="GO:0045746">
    <property type="term" value="P:negative regulation of Notch signaling pathway"/>
    <property type="evidence" value="ECO:0007669"/>
    <property type="project" value="TreeGrafter"/>
</dbReference>
<reference evidence="2" key="1">
    <citation type="journal article" date="2020" name="J Insects Food Feed">
        <title>The yellow mealworm (Tenebrio molitor) genome: a resource for the emerging insects as food and feed industry.</title>
        <authorList>
            <person name="Eriksson T."/>
            <person name="Andere A."/>
            <person name="Kelstrup H."/>
            <person name="Emery V."/>
            <person name="Picard C."/>
        </authorList>
    </citation>
    <scope>NUCLEOTIDE SEQUENCE</scope>
    <source>
        <strain evidence="2">Stoneville</strain>
        <tissue evidence="2">Whole head</tissue>
    </source>
</reference>
<dbReference type="GO" id="GO:0005737">
    <property type="term" value="C:cytoplasm"/>
    <property type="evidence" value="ECO:0007669"/>
    <property type="project" value="TreeGrafter"/>
</dbReference>
<dbReference type="InterPro" id="IPR041667">
    <property type="entry name" value="Cupin_8"/>
</dbReference>
<dbReference type="EMBL" id="JABDTM020010564">
    <property type="protein sequence ID" value="KAH0820856.1"/>
    <property type="molecule type" value="Genomic_DNA"/>
</dbReference>
<dbReference type="SUPFAM" id="SSF51197">
    <property type="entry name" value="Clavaminate synthase-like"/>
    <property type="match status" value="1"/>
</dbReference>
<dbReference type="InterPro" id="IPR027452">
    <property type="entry name" value="FIH-1_dom_II"/>
</dbReference>
<protein>
    <recommendedName>
        <fullName evidence="1">JmjC domain-containing protein</fullName>
    </recommendedName>
</protein>
<sequence>MIQQIYSTVMLYLQQSLTTTVGNNLVEDFVKFNWDYVNGKQSKHNWGPLTSNLLFIAMEGNTTPCHYDEQENFFAQVVGYKRCILFPPSQFECLYPYPVYHPHDRQSMVDFERPDYNRFPKLKNAKGCEAIIGPGDVLYIPIYWWHHVESLLRGGPTVTVNFWYKGGPTTLEYPLKDHQKVSITRNVEKMLIEVLQDPKEVGPLLRAMVLGRVCPLLFEDEWVEDLKDLTKVPIVGWAKPESVLPALLCAFINLELLKFRLPEFRGLFRGPCSGTGLNPEPALEDNPLLLLRESENIQF</sequence>
<dbReference type="AlphaFoldDB" id="A0A8J6HW04"/>
<dbReference type="PANTHER" id="PTHR12461:SF105">
    <property type="entry name" value="HYPOXIA-INDUCIBLE FACTOR 1-ALPHA INHIBITOR"/>
    <property type="match status" value="1"/>
</dbReference>
<dbReference type="Gene3D" id="2.60.120.10">
    <property type="entry name" value="Jelly Rolls"/>
    <property type="match status" value="1"/>
</dbReference>
<dbReference type="PANTHER" id="PTHR12461">
    <property type="entry name" value="HYPOXIA-INDUCIBLE FACTOR 1 ALPHA INHIBITOR-RELATED"/>
    <property type="match status" value="1"/>
</dbReference>
<evidence type="ECO:0000259" key="1">
    <source>
        <dbReference type="PROSITE" id="PS51184"/>
    </source>
</evidence>
<dbReference type="InterPro" id="IPR003347">
    <property type="entry name" value="JmjC_dom"/>
</dbReference>
<name>A0A8J6HW04_TENMO</name>
<keyword evidence="3" id="KW-1185">Reference proteome</keyword>
<accession>A0A8J6HW04</accession>
<dbReference type="Gene3D" id="1.10.287.1010">
    <property type="entry name" value="Clavaminate synthase-like"/>
    <property type="match status" value="1"/>
</dbReference>
<proteinExistence type="predicted"/>
<gene>
    <name evidence="2" type="ORF">GEV33_001935</name>
</gene>
<dbReference type="SMART" id="SM00558">
    <property type="entry name" value="JmjC"/>
    <property type="match status" value="1"/>
</dbReference>
<dbReference type="Pfam" id="PF13621">
    <property type="entry name" value="Cupin_8"/>
    <property type="match status" value="1"/>
</dbReference>
<evidence type="ECO:0000313" key="2">
    <source>
        <dbReference type="EMBL" id="KAH0820856.1"/>
    </source>
</evidence>
<dbReference type="GO" id="GO:0036139">
    <property type="term" value="F:peptidyl-histidine dioxygenase activity"/>
    <property type="evidence" value="ECO:0007669"/>
    <property type="project" value="TreeGrafter"/>
</dbReference>
<feature type="domain" description="JmjC" evidence="1">
    <location>
        <begin position="28"/>
        <end position="179"/>
    </location>
</feature>
<dbReference type="InterPro" id="IPR014710">
    <property type="entry name" value="RmlC-like_jellyroll"/>
</dbReference>